<keyword evidence="2" id="KW-1185">Reference proteome</keyword>
<evidence type="ECO:0000313" key="1">
    <source>
        <dbReference type="EMBL" id="BBU47992.1"/>
    </source>
</evidence>
<dbReference type="EMBL" id="AP022325">
    <property type="protein sequence ID" value="BBU47992.1"/>
    <property type="molecule type" value="Genomic_DNA"/>
</dbReference>
<dbReference type="RefSeq" id="WP_161553377.1">
    <property type="nucleotide sequence ID" value="NZ_AP022325.1"/>
</dbReference>
<dbReference type="Proteomes" id="UP000464317">
    <property type="component" value="Chromosome"/>
</dbReference>
<protein>
    <submittedName>
        <fullName evidence="1">Uncharacterized protein</fullName>
    </submittedName>
</protein>
<sequence length="49" mass="5661">MQHAISVLNYSHKIKNNNTKLIHVGDSDVLKDGNRFNLNYLEEKYGESL</sequence>
<proteinExistence type="predicted"/>
<dbReference type="AlphaFoldDB" id="A0A809RUM5"/>
<gene>
    <name evidence="1" type="ORF">JPM2_6850</name>
</gene>
<accession>A0A809RUM5</accession>
<name>A0A809RUM5_9BACT</name>
<evidence type="ECO:0000313" key="2">
    <source>
        <dbReference type="Proteomes" id="UP000464317"/>
    </source>
</evidence>
<organism evidence="1 2">
    <name type="scientific">Mycoplasmopsis felis</name>
    <dbReference type="NCBI Taxonomy" id="33923"/>
    <lineage>
        <taxon>Bacteria</taxon>
        <taxon>Bacillati</taxon>
        <taxon>Mycoplasmatota</taxon>
        <taxon>Mycoplasmoidales</taxon>
        <taxon>Metamycoplasmataceae</taxon>
        <taxon>Mycoplasmopsis</taxon>
    </lineage>
</organism>
<reference evidence="1 2" key="1">
    <citation type="submission" date="2020-01" db="EMBL/GenBank/DDBJ databases">
        <title>Complete genome sequence of Mycoplasma felis strain Myco-2.</title>
        <authorList>
            <person name="Kinoshita Y."/>
            <person name="Niwa H."/>
            <person name="Uchida-Fujii E."/>
            <person name="Nukada T."/>
        </authorList>
    </citation>
    <scope>NUCLEOTIDE SEQUENCE [LARGE SCALE GENOMIC DNA]</scope>
    <source>
        <strain evidence="1 2">Myco-2</strain>
    </source>
</reference>
<dbReference type="KEGG" id="mfel:JPM2_6850"/>